<protein>
    <submittedName>
        <fullName evidence="1">DUF1428 domain-containing protein</fullName>
    </submittedName>
</protein>
<dbReference type="EMBL" id="JAOYFC010000001">
    <property type="protein sequence ID" value="MCV6823582.1"/>
    <property type="molecule type" value="Genomic_DNA"/>
</dbReference>
<accession>A0AAE3IWM9</accession>
<dbReference type="Pfam" id="PF07237">
    <property type="entry name" value="DUF1428"/>
    <property type="match status" value="1"/>
</dbReference>
<dbReference type="RefSeq" id="WP_263952422.1">
    <property type="nucleotide sequence ID" value="NZ_JAOYFC010000001.1"/>
</dbReference>
<evidence type="ECO:0000313" key="1">
    <source>
        <dbReference type="EMBL" id="MCV6823582.1"/>
    </source>
</evidence>
<dbReference type="Gene3D" id="3.30.70.100">
    <property type="match status" value="1"/>
</dbReference>
<dbReference type="SUPFAM" id="SSF54909">
    <property type="entry name" value="Dimeric alpha+beta barrel"/>
    <property type="match status" value="1"/>
</dbReference>
<dbReference type="AlphaFoldDB" id="A0AAE3IWM9"/>
<dbReference type="InterPro" id="IPR009874">
    <property type="entry name" value="DUF1428"/>
</dbReference>
<keyword evidence="2" id="KW-1185">Reference proteome</keyword>
<reference evidence="1" key="1">
    <citation type="submission" date="2022-10" db="EMBL/GenBank/DDBJ databases">
        <authorList>
            <person name="Yue Y."/>
        </authorList>
    </citation>
    <scope>NUCLEOTIDE SEQUENCE</scope>
    <source>
        <strain evidence="1">Z654</strain>
    </source>
</reference>
<evidence type="ECO:0000313" key="2">
    <source>
        <dbReference type="Proteomes" id="UP001208041"/>
    </source>
</evidence>
<dbReference type="InterPro" id="IPR011008">
    <property type="entry name" value="Dimeric_a/b-barrel"/>
</dbReference>
<comment type="caution">
    <text evidence="1">The sequence shown here is derived from an EMBL/GenBank/DDBJ whole genome shotgun (WGS) entry which is preliminary data.</text>
</comment>
<gene>
    <name evidence="1" type="ORF">OH136_03355</name>
</gene>
<sequence length="117" mass="13123">MAYVDGFVAAVPDVRKQEFIEHAEIIGKVFIEHGAIECVECWGDEVPEGEITSFPRAVQKKDDETIVFSWVLWPDKATRDAGMKKTIDDPRAQPDVAPMPFDGKRMLIGGFEQIVKS</sequence>
<dbReference type="PIRSF" id="PIRSF007028">
    <property type="entry name" value="UCP007028"/>
    <property type="match status" value="1"/>
</dbReference>
<organism evidence="1 2">
    <name type="scientific">Halocynthiibacter halioticoli</name>
    <dbReference type="NCBI Taxonomy" id="2986804"/>
    <lineage>
        <taxon>Bacteria</taxon>
        <taxon>Pseudomonadati</taxon>
        <taxon>Pseudomonadota</taxon>
        <taxon>Alphaproteobacteria</taxon>
        <taxon>Rhodobacterales</taxon>
        <taxon>Paracoccaceae</taxon>
        <taxon>Halocynthiibacter</taxon>
    </lineage>
</organism>
<dbReference type="Proteomes" id="UP001208041">
    <property type="component" value="Unassembled WGS sequence"/>
</dbReference>
<proteinExistence type="predicted"/>
<name>A0AAE3IWM9_9RHOB</name>